<comment type="caution">
    <text evidence="2">The sequence shown here is derived from an EMBL/GenBank/DDBJ whole genome shotgun (WGS) entry which is preliminary data.</text>
</comment>
<name>A0A3L8PQ47_9ACTN</name>
<evidence type="ECO:0000313" key="2">
    <source>
        <dbReference type="EMBL" id="RLV57497.1"/>
    </source>
</evidence>
<accession>A0A3L8PQ47</accession>
<dbReference type="OrthoDB" id="5072724at2"/>
<evidence type="ECO:0000259" key="1">
    <source>
        <dbReference type="Pfam" id="PF07883"/>
    </source>
</evidence>
<dbReference type="Proteomes" id="UP000282515">
    <property type="component" value="Unassembled WGS sequence"/>
</dbReference>
<evidence type="ECO:0000313" key="3">
    <source>
        <dbReference type="Proteomes" id="UP000282515"/>
    </source>
</evidence>
<proteinExistence type="predicted"/>
<dbReference type="AlphaFoldDB" id="A0A3L8PQ47"/>
<reference evidence="2 3" key="1">
    <citation type="submission" date="2018-10" db="EMBL/GenBank/DDBJ databases">
        <title>Aeromicrobium sp. 9W16Y-2 whole genome shotgun sequence.</title>
        <authorList>
            <person name="Li F."/>
        </authorList>
    </citation>
    <scope>NUCLEOTIDE SEQUENCE [LARGE SCALE GENOMIC DNA]</scope>
    <source>
        <strain evidence="2 3">9W16Y-2</strain>
    </source>
</reference>
<organism evidence="2 3">
    <name type="scientific">Aeromicrobium phragmitis</name>
    <dbReference type="NCBI Taxonomy" id="2478914"/>
    <lineage>
        <taxon>Bacteria</taxon>
        <taxon>Bacillati</taxon>
        <taxon>Actinomycetota</taxon>
        <taxon>Actinomycetes</taxon>
        <taxon>Propionibacteriales</taxon>
        <taxon>Nocardioidaceae</taxon>
        <taxon>Aeromicrobium</taxon>
    </lineage>
</organism>
<sequence>MRVIGGVVTEAVSEEATYEERLRVPALSVGSYRIAAGGHDPQGPHGEDEVYVVLRGRGRLWTPETTVEVGPESVVFVPAGEEHRFVDIEEDLVVLVVFGPAEHTADGATA</sequence>
<dbReference type="InterPro" id="IPR014710">
    <property type="entry name" value="RmlC-like_jellyroll"/>
</dbReference>
<keyword evidence="3" id="KW-1185">Reference proteome</keyword>
<dbReference type="RefSeq" id="WP_121792903.1">
    <property type="nucleotide sequence ID" value="NZ_RDBF01000001.1"/>
</dbReference>
<dbReference type="InterPro" id="IPR013096">
    <property type="entry name" value="Cupin_2"/>
</dbReference>
<dbReference type="SUPFAM" id="SSF51182">
    <property type="entry name" value="RmlC-like cupins"/>
    <property type="match status" value="1"/>
</dbReference>
<protein>
    <submittedName>
        <fullName evidence="2">Cupin domain-containing protein</fullName>
    </submittedName>
</protein>
<gene>
    <name evidence="2" type="ORF">D9V41_02395</name>
</gene>
<dbReference type="Pfam" id="PF07883">
    <property type="entry name" value="Cupin_2"/>
    <property type="match status" value="1"/>
</dbReference>
<feature type="domain" description="Cupin type-2" evidence="1">
    <location>
        <begin position="33"/>
        <end position="98"/>
    </location>
</feature>
<dbReference type="EMBL" id="RDBF01000001">
    <property type="protein sequence ID" value="RLV57497.1"/>
    <property type="molecule type" value="Genomic_DNA"/>
</dbReference>
<dbReference type="Gene3D" id="2.60.120.10">
    <property type="entry name" value="Jelly Rolls"/>
    <property type="match status" value="1"/>
</dbReference>
<dbReference type="InterPro" id="IPR011051">
    <property type="entry name" value="RmlC_Cupin_sf"/>
</dbReference>